<dbReference type="Gene3D" id="3.30.530.20">
    <property type="match status" value="1"/>
</dbReference>
<reference evidence="3" key="1">
    <citation type="submission" date="2023-10" db="EMBL/GenBank/DDBJ databases">
        <title>Genome assemblies of two species of porcelain crab, Petrolisthes cinctipes and Petrolisthes manimaculis (Anomura: Porcellanidae).</title>
        <authorList>
            <person name="Angst P."/>
        </authorList>
    </citation>
    <scope>NUCLEOTIDE SEQUENCE</scope>
    <source>
        <strain evidence="3">PB745_01</strain>
        <tissue evidence="3">Gill</tissue>
    </source>
</reference>
<organism evidence="3 4">
    <name type="scientific">Petrolisthes cinctipes</name>
    <name type="common">Flat porcelain crab</name>
    <dbReference type="NCBI Taxonomy" id="88211"/>
    <lineage>
        <taxon>Eukaryota</taxon>
        <taxon>Metazoa</taxon>
        <taxon>Ecdysozoa</taxon>
        <taxon>Arthropoda</taxon>
        <taxon>Crustacea</taxon>
        <taxon>Multicrustacea</taxon>
        <taxon>Malacostraca</taxon>
        <taxon>Eumalacostraca</taxon>
        <taxon>Eucarida</taxon>
        <taxon>Decapoda</taxon>
        <taxon>Pleocyemata</taxon>
        <taxon>Anomura</taxon>
        <taxon>Galatheoidea</taxon>
        <taxon>Porcellanidae</taxon>
        <taxon>Petrolisthes</taxon>
    </lineage>
</organism>
<keyword evidence="4" id="KW-1185">Reference proteome</keyword>
<dbReference type="InterPro" id="IPR013538">
    <property type="entry name" value="ASHA1/2-like_C"/>
</dbReference>
<dbReference type="GO" id="GO:0005829">
    <property type="term" value="C:cytosol"/>
    <property type="evidence" value="ECO:0007669"/>
    <property type="project" value="TreeGrafter"/>
</dbReference>
<protein>
    <recommendedName>
        <fullName evidence="2">Activator of Hsp90 ATPase AHSA1-like N-terminal domain-containing protein</fullName>
    </recommendedName>
</protein>
<dbReference type="Pfam" id="PF08327">
    <property type="entry name" value="AHSA1"/>
    <property type="match status" value="1"/>
</dbReference>
<dbReference type="GO" id="GO:0006457">
    <property type="term" value="P:protein folding"/>
    <property type="evidence" value="ECO:0007669"/>
    <property type="project" value="TreeGrafter"/>
</dbReference>
<dbReference type="EMBL" id="JAWQEG010005482">
    <property type="protein sequence ID" value="KAK3857859.1"/>
    <property type="molecule type" value="Genomic_DNA"/>
</dbReference>
<accession>A0AAE1BYV7</accession>
<dbReference type="CDD" id="cd08892">
    <property type="entry name" value="SRPBCC_Aha1"/>
    <property type="match status" value="1"/>
</dbReference>
<comment type="caution">
    <text evidence="3">The sequence shown here is derived from an EMBL/GenBank/DDBJ whole genome shotgun (WGS) entry which is preliminary data.</text>
</comment>
<proteinExistence type="inferred from homology"/>
<evidence type="ECO:0000259" key="2">
    <source>
        <dbReference type="SMART" id="SM01000"/>
    </source>
</evidence>
<dbReference type="SMART" id="SM01000">
    <property type="entry name" value="Aha1_N"/>
    <property type="match status" value="1"/>
</dbReference>
<dbReference type="GO" id="GO:0001671">
    <property type="term" value="F:ATPase activator activity"/>
    <property type="evidence" value="ECO:0007669"/>
    <property type="project" value="InterPro"/>
</dbReference>
<evidence type="ECO:0000256" key="1">
    <source>
        <dbReference type="ARBA" id="ARBA00006817"/>
    </source>
</evidence>
<dbReference type="Proteomes" id="UP001286313">
    <property type="component" value="Unassembled WGS sequence"/>
</dbReference>
<dbReference type="GO" id="GO:0051087">
    <property type="term" value="F:protein-folding chaperone binding"/>
    <property type="evidence" value="ECO:0007669"/>
    <property type="project" value="InterPro"/>
</dbReference>
<evidence type="ECO:0000313" key="3">
    <source>
        <dbReference type="EMBL" id="KAK3857859.1"/>
    </source>
</evidence>
<dbReference type="Pfam" id="PF09229">
    <property type="entry name" value="Aha1_N"/>
    <property type="match status" value="1"/>
</dbReference>
<dbReference type="SUPFAM" id="SSF55961">
    <property type="entry name" value="Bet v1-like"/>
    <property type="match status" value="1"/>
</dbReference>
<evidence type="ECO:0000313" key="4">
    <source>
        <dbReference type="Proteomes" id="UP001286313"/>
    </source>
</evidence>
<dbReference type="InterPro" id="IPR015310">
    <property type="entry name" value="AHSA1-like_N"/>
</dbReference>
<dbReference type="PANTHER" id="PTHR13009:SF22">
    <property type="entry name" value="LD43819P"/>
    <property type="match status" value="1"/>
</dbReference>
<feature type="domain" description="Activator of Hsp90 ATPase AHSA1-like N-terminal" evidence="2">
    <location>
        <begin position="29"/>
        <end position="165"/>
    </location>
</feature>
<dbReference type="PANTHER" id="PTHR13009">
    <property type="entry name" value="HEAT SHOCK PROTEIN 90 HSP90 CO-CHAPERONE AHA-1"/>
    <property type="match status" value="1"/>
</dbReference>
<comment type="similarity">
    <text evidence="1">Belongs to the AHA1 family.</text>
</comment>
<gene>
    <name evidence="3" type="ORF">Pcinc_035906</name>
</gene>
<dbReference type="InterPro" id="IPR036338">
    <property type="entry name" value="Aha1"/>
</dbReference>
<name>A0AAE1BYV7_PETCI</name>
<dbReference type="InterPro" id="IPR023393">
    <property type="entry name" value="START-like_dom_sf"/>
</dbReference>
<sequence length="348" mass="39041">MAKWGEGDPRWIVEERPDATNVNNWHWSEKNASGWSKGKLKSLFEGLIIEAPGLAVVTIKEMNKCEGEATASNRKGKLIFFYEWVVNLEWTAELADDSKKDVNGSIEIPNLSEENDPEEVDVIVSVTAGGAAGDDVKEFIRTKGIKTIQDQIREYIDTLKKEYATDLIKPTKGQAVTNQSKTVITSPSATTQQSTNLLRTTTNNIEKMDLGCKIPTSKVTLSQSFKCTAEDLYRALTQREMVAAFTRGDVKLEVEKGGKFEFFGGNISGEFVSLETNKQIIQKWRFKTWPSGHYSTVTLDLEQKEDCTNIILTQTGVPASEVEHTKQGWQTYYWESIKRTFGFGAILL</sequence>
<dbReference type="Gene3D" id="3.15.10.20">
    <property type="entry name" value="Activator of Hsp90 ATPase Aha1, N-terminal domain"/>
    <property type="match status" value="1"/>
</dbReference>
<dbReference type="SUPFAM" id="SSF103111">
    <property type="entry name" value="Activator of Hsp90 ATPase, Aha1"/>
    <property type="match status" value="1"/>
</dbReference>
<dbReference type="AlphaFoldDB" id="A0AAE1BYV7"/>